<dbReference type="HOGENOM" id="CLU_002706_15_10_1"/>
<dbReference type="EMBL" id="GL377619">
    <property type="protein sequence ID" value="EFJ16312.1"/>
    <property type="molecule type" value="Genomic_DNA"/>
</dbReference>
<feature type="repeat" description="PPR" evidence="2">
    <location>
        <begin position="98"/>
        <end position="132"/>
    </location>
</feature>
<organism evidence="4">
    <name type="scientific">Selaginella moellendorffii</name>
    <name type="common">Spikemoss</name>
    <dbReference type="NCBI Taxonomy" id="88036"/>
    <lineage>
        <taxon>Eukaryota</taxon>
        <taxon>Viridiplantae</taxon>
        <taxon>Streptophyta</taxon>
        <taxon>Embryophyta</taxon>
        <taxon>Tracheophyta</taxon>
        <taxon>Lycopodiopsida</taxon>
        <taxon>Selaginellales</taxon>
        <taxon>Selaginellaceae</taxon>
        <taxon>Selaginella</taxon>
    </lineage>
</organism>
<feature type="repeat" description="PPR" evidence="2">
    <location>
        <begin position="67"/>
        <end position="97"/>
    </location>
</feature>
<feature type="repeat" description="PPR" evidence="2">
    <location>
        <begin position="133"/>
        <end position="163"/>
    </location>
</feature>
<name>D8SH38_SELML</name>
<dbReference type="InterPro" id="IPR011990">
    <property type="entry name" value="TPR-like_helical_dom_sf"/>
</dbReference>
<keyword evidence="4" id="KW-1185">Reference proteome</keyword>
<dbReference type="GO" id="GO:0009451">
    <property type="term" value="P:RNA modification"/>
    <property type="evidence" value="ECO:0007669"/>
    <property type="project" value="InterPro"/>
</dbReference>
<dbReference type="GO" id="GO:0003723">
    <property type="term" value="F:RNA binding"/>
    <property type="evidence" value="ECO:0007669"/>
    <property type="project" value="InterPro"/>
</dbReference>
<dbReference type="FunFam" id="1.25.40.10:FF:000381">
    <property type="entry name" value="Pentatricopeptide repeat-containing protein"/>
    <property type="match status" value="2"/>
</dbReference>
<evidence type="ECO:0000256" key="1">
    <source>
        <dbReference type="ARBA" id="ARBA00022737"/>
    </source>
</evidence>
<evidence type="ECO:0000256" key="2">
    <source>
        <dbReference type="PROSITE-ProRule" id="PRU00708"/>
    </source>
</evidence>
<proteinExistence type="predicted"/>
<feature type="repeat" description="PPR" evidence="2">
    <location>
        <begin position="164"/>
        <end position="198"/>
    </location>
</feature>
<dbReference type="PANTHER" id="PTHR24015">
    <property type="entry name" value="OS07G0578800 PROTEIN-RELATED"/>
    <property type="match status" value="1"/>
</dbReference>
<evidence type="ECO:0000313" key="3">
    <source>
        <dbReference type="EMBL" id="EFJ16312.1"/>
    </source>
</evidence>
<feature type="repeat" description="PPR" evidence="2">
    <location>
        <begin position="264"/>
        <end position="298"/>
    </location>
</feature>
<dbReference type="eggNOG" id="KOG4197">
    <property type="taxonomic scope" value="Eukaryota"/>
</dbReference>
<feature type="repeat" description="PPR" evidence="2">
    <location>
        <begin position="365"/>
        <end position="395"/>
    </location>
</feature>
<dbReference type="Pfam" id="PF01535">
    <property type="entry name" value="PPR"/>
    <property type="match status" value="6"/>
</dbReference>
<dbReference type="AlphaFoldDB" id="D8SH38"/>
<keyword evidence="1" id="KW-0677">Repeat</keyword>
<accession>D8SH38</accession>
<gene>
    <name evidence="3" type="ORF">SELMODRAFT_116559</name>
</gene>
<dbReference type="PROSITE" id="PS51375">
    <property type="entry name" value="PPR"/>
    <property type="match status" value="6"/>
</dbReference>
<dbReference type="SUPFAM" id="SSF48452">
    <property type="entry name" value="TPR-like"/>
    <property type="match status" value="1"/>
</dbReference>
<evidence type="ECO:0000313" key="4">
    <source>
        <dbReference type="Proteomes" id="UP000001514"/>
    </source>
</evidence>
<dbReference type="Proteomes" id="UP000001514">
    <property type="component" value="Unassembled WGS sequence"/>
</dbReference>
<protein>
    <recommendedName>
        <fullName evidence="5">Pentacotripeptide-repeat region of PRORP domain-containing protein</fullName>
    </recommendedName>
</protein>
<dbReference type="Gramene" id="EFJ16312">
    <property type="protein sequence ID" value="EFJ16312"/>
    <property type="gene ID" value="SELMODRAFT_116559"/>
</dbReference>
<dbReference type="Gene3D" id="1.25.40.10">
    <property type="entry name" value="Tetratricopeptide repeat domain"/>
    <property type="match status" value="3"/>
</dbReference>
<evidence type="ECO:0008006" key="5">
    <source>
        <dbReference type="Google" id="ProtNLM"/>
    </source>
</evidence>
<dbReference type="KEGG" id="smo:SELMODRAFT_116559"/>
<dbReference type="Pfam" id="PF13041">
    <property type="entry name" value="PPR_2"/>
    <property type="match status" value="3"/>
</dbReference>
<reference evidence="3 4" key="1">
    <citation type="journal article" date="2011" name="Science">
        <title>The Selaginella genome identifies genetic changes associated with the evolution of vascular plants.</title>
        <authorList>
            <person name="Banks J.A."/>
            <person name="Nishiyama T."/>
            <person name="Hasebe M."/>
            <person name="Bowman J.L."/>
            <person name="Gribskov M."/>
            <person name="dePamphilis C."/>
            <person name="Albert V.A."/>
            <person name="Aono N."/>
            <person name="Aoyama T."/>
            <person name="Ambrose B.A."/>
            <person name="Ashton N.W."/>
            <person name="Axtell M.J."/>
            <person name="Barker E."/>
            <person name="Barker M.S."/>
            <person name="Bennetzen J.L."/>
            <person name="Bonawitz N.D."/>
            <person name="Chapple C."/>
            <person name="Cheng C."/>
            <person name="Correa L.G."/>
            <person name="Dacre M."/>
            <person name="DeBarry J."/>
            <person name="Dreyer I."/>
            <person name="Elias M."/>
            <person name="Engstrom E.M."/>
            <person name="Estelle M."/>
            <person name="Feng L."/>
            <person name="Finet C."/>
            <person name="Floyd S.K."/>
            <person name="Frommer W.B."/>
            <person name="Fujita T."/>
            <person name="Gramzow L."/>
            <person name="Gutensohn M."/>
            <person name="Harholt J."/>
            <person name="Hattori M."/>
            <person name="Heyl A."/>
            <person name="Hirai T."/>
            <person name="Hiwatashi Y."/>
            <person name="Ishikawa M."/>
            <person name="Iwata M."/>
            <person name="Karol K.G."/>
            <person name="Koehler B."/>
            <person name="Kolukisaoglu U."/>
            <person name="Kubo M."/>
            <person name="Kurata T."/>
            <person name="Lalonde S."/>
            <person name="Li K."/>
            <person name="Li Y."/>
            <person name="Litt A."/>
            <person name="Lyons E."/>
            <person name="Manning G."/>
            <person name="Maruyama T."/>
            <person name="Michael T.P."/>
            <person name="Mikami K."/>
            <person name="Miyazaki S."/>
            <person name="Morinaga S."/>
            <person name="Murata T."/>
            <person name="Mueller-Roeber B."/>
            <person name="Nelson D.R."/>
            <person name="Obara M."/>
            <person name="Oguri Y."/>
            <person name="Olmstead R.G."/>
            <person name="Onodera N."/>
            <person name="Petersen B.L."/>
            <person name="Pils B."/>
            <person name="Prigge M."/>
            <person name="Rensing S.A."/>
            <person name="Riano-Pachon D.M."/>
            <person name="Roberts A.W."/>
            <person name="Sato Y."/>
            <person name="Scheller H.V."/>
            <person name="Schulz B."/>
            <person name="Schulz C."/>
            <person name="Shakirov E.V."/>
            <person name="Shibagaki N."/>
            <person name="Shinohara N."/>
            <person name="Shippen D.E."/>
            <person name="Soerensen I."/>
            <person name="Sotooka R."/>
            <person name="Sugimoto N."/>
            <person name="Sugita M."/>
            <person name="Sumikawa N."/>
            <person name="Tanurdzic M."/>
            <person name="Theissen G."/>
            <person name="Ulvskov P."/>
            <person name="Wakazuki S."/>
            <person name="Weng J.K."/>
            <person name="Willats W.W."/>
            <person name="Wipf D."/>
            <person name="Wolf P.G."/>
            <person name="Yang L."/>
            <person name="Zimmer A.D."/>
            <person name="Zhu Q."/>
            <person name="Mitros T."/>
            <person name="Hellsten U."/>
            <person name="Loque D."/>
            <person name="Otillar R."/>
            <person name="Salamov A."/>
            <person name="Schmutz J."/>
            <person name="Shapiro H."/>
            <person name="Lindquist E."/>
            <person name="Lucas S."/>
            <person name="Rokhsar D."/>
            <person name="Grigoriev I.V."/>
        </authorList>
    </citation>
    <scope>NUCLEOTIDE SEQUENCE [LARGE SCALE GENOMIC DNA]</scope>
</reference>
<dbReference type="InParanoid" id="D8SH38"/>
<dbReference type="NCBIfam" id="TIGR00756">
    <property type="entry name" value="PPR"/>
    <property type="match status" value="5"/>
</dbReference>
<dbReference type="PANTHER" id="PTHR24015:SF548">
    <property type="entry name" value="OS08G0340900 PROTEIN"/>
    <property type="match status" value="1"/>
</dbReference>
<dbReference type="InterPro" id="IPR046960">
    <property type="entry name" value="PPR_At4g14850-like_plant"/>
</dbReference>
<sequence>MIAGYVHHGRHGEALDLFLNLECEQRIQPNRSIFASALAACTHLGDLEHGRRIHERIHHSKIAGVHDVVIGNALVTMYARCGDLVSAREFFEGMREKNSMSWNAIISAYVQGGHPREALELFARMTGNGLKPDLIVQNALMSMYAKCGELDEARRIFFELPTRDVGAWACLMAGYAQHGDVARALELYNRMRDEKVEANAAIFSTLIAACSTLKEGELVRDLAFACGFEADPIVQASLVGMYGKHGKIEEARRIFDNIHGENKDVAAWSSIISAYARHGLTDEALRLFWRMVSRGVEPNAMIFKSVICCCASGEALEQGKAVHARLKESPSREDSAVQNALVGMYCKCGSLDDARAAFDVTKRRDRHTWTTLIMAYVQKRKPEKALELYHGMDVEPDEFILASVAAACSSLGSLEQGMAVHSRAKSLELLGCEVLGTALLDMYVKCKRLDEARKLFWELQATNVP</sequence>
<dbReference type="InterPro" id="IPR002885">
    <property type="entry name" value="PPR_rpt"/>
</dbReference>